<dbReference type="Gramene" id="PGSC0003DMT400043011">
    <property type="protein sequence ID" value="PGSC0003DMT400043011"/>
    <property type="gene ID" value="PGSC0003DMG400016681"/>
</dbReference>
<dbReference type="HOGENOM" id="CLU_2762781_0_0_1"/>
<proteinExistence type="predicted"/>
<dbReference type="InParanoid" id="M1BDX0"/>
<reference evidence="2" key="2">
    <citation type="submission" date="2015-06" db="UniProtKB">
        <authorList>
            <consortium name="EnsemblPlants"/>
        </authorList>
    </citation>
    <scope>IDENTIFICATION</scope>
    <source>
        <strain evidence="2">DM1-3 516 R44</strain>
    </source>
</reference>
<keyword evidence="3" id="KW-1185">Reference proteome</keyword>
<organism evidence="2 3">
    <name type="scientific">Solanum tuberosum</name>
    <name type="common">Potato</name>
    <dbReference type="NCBI Taxonomy" id="4113"/>
    <lineage>
        <taxon>Eukaryota</taxon>
        <taxon>Viridiplantae</taxon>
        <taxon>Streptophyta</taxon>
        <taxon>Embryophyta</taxon>
        <taxon>Tracheophyta</taxon>
        <taxon>Spermatophyta</taxon>
        <taxon>Magnoliopsida</taxon>
        <taxon>eudicotyledons</taxon>
        <taxon>Gunneridae</taxon>
        <taxon>Pentapetalae</taxon>
        <taxon>asterids</taxon>
        <taxon>lamiids</taxon>
        <taxon>Solanales</taxon>
        <taxon>Solanaceae</taxon>
        <taxon>Solanoideae</taxon>
        <taxon>Solaneae</taxon>
        <taxon>Solanum</taxon>
    </lineage>
</organism>
<reference evidence="3" key="1">
    <citation type="journal article" date="2011" name="Nature">
        <title>Genome sequence and analysis of the tuber crop potato.</title>
        <authorList>
            <consortium name="The Potato Genome Sequencing Consortium"/>
        </authorList>
    </citation>
    <scope>NUCLEOTIDE SEQUENCE [LARGE SCALE GENOMIC DNA]</scope>
    <source>
        <strain evidence="3">cv. DM1-3 516 R44</strain>
    </source>
</reference>
<dbReference type="PaxDb" id="4113-PGSC0003DMT400043011"/>
<feature type="compositionally biased region" description="Basic and acidic residues" evidence="1">
    <location>
        <begin position="44"/>
        <end position="53"/>
    </location>
</feature>
<protein>
    <submittedName>
        <fullName evidence="2">Uncharacterized protein</fullName>
    </submittedName>
</protein>
<evidence type="ECO:0000256" key="1">
    <source>
        <dbReference type="SAM" id="MobiDB-lite"/>
    </source>
</evidence>
<feature type="region of interest" description="Disordered" evidence="1">
    <location>
        <begin position="1"/>
        <end position="70"/>
    </location>
</feature>
<sequence>MTEMKTAAKALDFEGFKKSGRNFHGRQPFKELSSSSEEEEEDIEASRNSKESSDSVEESIDPSSCSKNRE</sequence>
<evidence type="ECO:0000313" key="2">
    <source>
        <dbReference type="EnsemblPlants" id="PGSC0003DMT400043011"/>
    </source>
</evidence>
<dbReference type="AlphaFoldDB" id="M1BDX0"/>
<dbReference type="EnsemblPlants" id="PGSC0003DMT400043011">
    <property type="protein sequence ID" value="PGSC0003DMT400043011"/>
    <property type="gene ID" value="PGSC0003DMG400016681"/>
</dbReference>
<dbReference type="Proteomes" id="UP000011115">
    <property type="component" value="Unassembled WGS sequence"/>
</dbReference>
<accession>M1BDX0</accession>
<feature type="compositionally biased region" description="Polar residues" evidence="1">
    <location>
        <begin position="61"/>
        <end position="70"/>
    </location>
</feature>
<evidence type="ECO:0000313" key="3">
    <source>
        <dbReference type="Proteomes" id="UP000011115"/>
    </source>
</evidence>
<name>M1BDX0_SOLTU</name>